<dbReference type="SUPFAM" id="SSF52317">
    <property type="entry name" value="Class I glutamine amidotransferase-like"/>
    <property type="match status" value="1"/>
</dbReference>
<comment type="catalytic activity">
    <reaction evidence="9">
        <text>UTP + L-glutamine + ATP + H2O = CTP + L-glutamate + ADP + phosphate + 2 H(+)</text>
        <dbReference type="Rhea" id="RHEA:26426"/>
        <dbReference type="ChEBI" id="CHEBI:15377"/>
        <dbReference type="ChEBI" id="CHEBI:15378"/>
        <dbReference type="ChEBI" id="CHEBI:29985"/>
        <dbReference type="ChEBI" id="CHEBI:30616"/>
        <dbReference type="ChEBI" id="CHEBI:37563"/>
        <dbReference type="ChEBI" id="CHEBI:43474"/>
        <dbReference type="ChEBI" id="CHEBI:46398"/>
        <dbReference type="ChEBI" id="CHEBI:58359"/>
        <dbReference type="ChEBI" id="CHEBI:456216"/>
        <dbReference type="EC" id="6.3.4.2"/>
    </reaction>
</comment>
<dbReference type="Pfam" id="PF00117">
    <property type="entry name" value="GATase"/>
    <property type="match status" value="1"/>
</dbReference>
<keyword evidence="12" id="KW-1185">Reference proteome</keyword>
<comment type="similarity">
    <text evidence="2">Belongs to the CTP synthase family.</text>
</comment>
<evidence type="ECO:0000256" key="2">
    <source>
        <dbReference type="ARBA" id="ARBA00007533"/>
    </source>
</evidence>
<dbReference type="GO" id="GO:0005829">
    <property type="term" value="C:cytosol"/>
    <property type="evidence" value="ECO:0007669"/>
    <property type="project" value="TreeGrafter"/>
</dbReference>
<dbReference type="EMBL" id="SWDV01000013">
    <property type="protein sequence ID" value="TLX77296.1"/>
    <property type="molecule type" value="Genomic_DNA"/>
</dbReference>
<dbReference type="InterPro" id="IPR017926">
    <property type="entry name" value="GATASE"/>
</dbReference>
<dbReference type="InterPro" id="IPR004468">
    <property type="entry name" value="CTP_synthase"/>
</dbReference>
<keyword evidence="5" id="KW-0547">Nucleotide-binding</keyword>
<evidence type="ECO:0000313" key="12">
    <source>
        <dbReference type="Proteomes" id="UP000306635"/>
    </source>
</evidence>
<reference evidence="11 12" key="1">
    <citation type="submission" date="2019-04" db="EMBL/GenBank/DDBJ databases">
        <authorList>
            <person name="Li M."/>
        </authorList>
    </citation>
    <scope>NUCLEOTIDE SEQUENCE [LARGE SCALE GENOMIC DNA]</scope>
    <source>
        <strain evidence="11 12">LAM1902</strain>
    </source>
</reference>
<dbReference type="GO" id="GO:0044210">
    <property type="term" value="P:'de novo' CTP biosynthetic process"/>
    <property type="evidence" value="ECO:0007669"/>
    <property type="project" value="UniProtKB-UniPathway"/>
</dbReference>
<comment type="pathway">
    <text evidence="1">Pyrimidine metabolism; CTP biosynthesis via de novo pathway; CTP from UDP: step 2/2.</text>
</comment>
<dbReference type="InterPro" id="IPR029062">
    <property type="entry name" value="Class_I_gatase-like"/>
</dbReference>
<evidence type="ECO:0000256" key="7">
    <source>
        <dbReference type="ARBA" id="ARBA00022962"/>
    </source>
</evidence>
<evidence type="ECO:0000256" key="6">
    <source>
        <dbReference type="ARBA" id="ARBA00022840"/>
    </source>
</evidence>
<organism evidence="11 12">
    <name type="scientific">Pseudomonas nicosulfuronedens</name>
    <dbReference type="NCBI Taxonomy" id="2571105"/>
    <lineage>
        <taxon>Bacteria</taxon>
        <taxon>Pseudomonadati</taxon>
        <taxon>Pseudomonadota</taxon>
        <taxon>Gammaproteobacteria</taxon>
        <taxon>Pseudomonadales</taxon>
        <taxon>Pseudomonadaceae</taxon>
        <taxon>Pseudomonas</taxon>
    </lineage>
</organism>
<dbReference type="AlphaFoldDB" id="A0A5R9R5U8"/>
<dbReference type="GO" id="GO:0019856">
    <property type="term" value="P:pyrimidine nucleobase biosynthetic process"/>
    <property type="evidence" value="ECO:0007669"/>
    <property type="project" value="TreeGrafter"/>
</dbReference>
<keyword evidence="7" id="KW-0315">Glutamine amidotransferase</keyword>
<protein>
    <recommendedName>
        <fullName evidence="3">CTP synthase (glutamine hydrolyzing)</fullName>
        <ecNumber evidence="3">6.3.4.2</ecNumber>
    </recommendedName>
</protein>
<comment type="caution">
    <text evidence="11">The sequence shown here is derived from an EMBL/GenBank/DDBJ whole genome shotgun (WGS) entry which is preliminary data.</text>
</comment>
<keyword evidence="4" id="KW-0436">Ligase</keyword>
<evidence type="ECO:0000313" key="11">
    <source>
        <dbReference type="EMBL" id="TLX77296.1"/>
    </source>
</evidence>
<dbReference type="GO" id="GO:0005524">
    <property type="term" value="F:ATP binding"/>
    <property type="evidence" value="ECO:0007669"/>
    <property type="project" value="UniProtKB-KW"/>
</dbReference>
<evidence type="ECO:0000256" key="3">
    <source>
        <dbReference type="ARBA" id="ARBA00012291"/>
    </source>
</evidence>
<feature type="domain" description="Glutamine amidotransferase" evidence="10">
    <location>
        <begin position="67"/>
        <end position="214"/>
    </location>
</feature>
<dbReference type="PANTHER" id="PTHR11550:SF0">
    <property type="entry name" value="CTP SYNTHASE-RELATED"/>
    <property type="match status" value="1"/>
</dbReference>
<dbReference type="EC" id="6.3.4.2" evidence="3"/>
<keyword evidence="6" id="KW-0067">ATP-binding</keyword>
<dbReference type="NCBIfam" id="NF004836">
    <property type="entry name" value="PRK06186.1"/>
    <property type="match status" value="1"/>
</dbReference>
<evidence type="ECO:0000256" key="1">
    <source>
        <dbReference type="ARBA" id="ARBA00005171"/>
    </source>
</evidence>
<dbReference type="UniPathway" id="UPA00159">
    <property type="reaction ID" value="UER00277"/>
</dbReference>
<evidence type="ECO:0000259" key="10">
    <source>
        <dbReference type="Pfam" id="PF00117"/>
    </source>
</evidence>
<dbReference type="OrthoDB" id="3286005at2"/>
<dbReference type="GO" id="GO:0042802">
    <property type="term" value="F:identical protein binding"/>
    <property type="evidence" value="ECO:0007669"/>
    <property type="project" value="TreeGrafter"/>
</dbReference>
<dbReference type="RefSeq" id="WP_138522943.1">
    <property type="nucleotide sequence ID" value="NZ_JAOCBK010000007.1"/>
</dbReference>
<sequence>MGKRRKALRIGLIGDRDSRVTAHWAIPLALQQSLLPHSGTLRVDWLDTPRLAQGLDLEPYSGFWCIPGSPYLDTEGALRAITFARENDVPFLGTCGGFQHALLERARHVLGWSDAAHAETDPDAMRTVVHALPCSLVEVSETIRLTAGSHLAAIYGLPEIREGYRCSYGVNPAFQDELFGGSLRACAHGEDGSIRALEATDHPFFVATLFQPERRALAGIAVPLAEALLSAAFRHQSSQAPIQSSSQEAVHAGSAA</sequence>
<evidence type="ECO:0000256" key="9">
    <source>
        <dbReference type="ARBA" id="ARBA00047781"/>
    </source>
</evidence>
<dbReference type="Gene3D" id="3.40.50.880">
    <property type="match status" value="1"/>
</dbReference>
<evidence type="ECO:0000256" key="4">
    <source>
        <dbReference type="ARBA" id="ARBA00022598"/>
    </source>
</evidence>
<evidence type="ECO:0000256" key="5">
    <source>
        <dbReference type="ARBA" id="ARBA00022741"/>
    </source>
</evidence>
<gene>
    <name evidence="11" type="ORF">FAS41_13345</name>
</gene>
<dbReference type="Proteomes" id="UP000306635">
    <property type="component" value="Unassembled WGS sequence"/>
</dbReference>
<accession>A0A5R9R5U8</accession>
<evidence type="ECO:0000256" key="8">
    <source>
        <dbReference type="ARBA" id="ARBA00022975"/>
    </source>
</evidence>
<dbReference type="GO" id="GO:0003883">
    <property type="term" value="F:CTP synthase activity"/>
    <property type="evidence" value="ECO:0007669"/>
    <property type="project" value="UniProtKB-EC"/>
</dbReference>
<name>A0A5R9R5U8_9PSED</name>
<dbReference type="PANTHER" id="PTHR11550">
    <property type="entry name" value="CTP SYNTHASE"/>
    <property type="match status" value="1"/>
</dbReference>
<keyword evidence="8" id="KW-0665">Pyrimidine biosynthesis</keyword>
<proteinExistence type="inferred from homology"/>